<organism evidence="2 3">
    <name type="scientific">Bombardia bombarda</name>
    <dbReference type="NCBI Taxonomy" id="252184"/>
    <lineage>
        <taxon>Eukaryota</taxon>
        <taxon>Fungi</taxon>
        <taxon>Dikarya</taxon>
        <taxon>Ascomycota</taxon>
        <taxon>Pezizomycotina</taxon>
        <taxon>Sordariomycetes</taxon>
        <taxon>Sordariomycetidae</taxon>
        <taxon>Sordariales</taxon>
        <taxon>Lasiosphaeriaceae</taxon>
        <taxon>Bombardia</taxon>
    </lineage>
</organism>
<accession>A0AA39XQN2</accession>
<evidence type="ECO:0000313" key="2">
    <source>
        <dbReference type="EMBL" id="KAK0637335.1"/>
    </source>
</evidence>
<evidence type="ECO:0000256" key="1">
    <source>
        <dbReference type="SAM" id="Phobius"/>
    </source>
</evidence>
<comment type="caution">
    <text evidence="2">The sequence shown here is derived from an EMBL/GenBank/DDBJ whole genome shotgun (WGS) entry which is preliminary data.</text>
</comment>
<dbReference type="Proteomes" id="UP001174934">
    <property type="component" value="Unassembled WGS sequence"/>
</dbReference>
<name>A0AA39XQN2_9PEZI</name>
<feature type="transmembrane region" description="Helical" evidence="1">
    <location>
        <begin position="155"/>
        <end position="178"/>
    </location>
</feature>
<protein>
    <submittedName>
        <fullName evidence="2">Uncharacterized protein</fullName>
    </submittedName>
</protein>
<keyword evidence="3" id="KW-1185">Reference proteome</keyword>
<evidence type="ECO:0000313" key="3">
    <source>
        <dbReference type="Proteomes" id="UP001174934"/>
    </source>
</evidence>
<keyword evidence="1" id="KW-0812">Transmembrane</keyword>
<gene>
    <name evidence="2" type="ORF">B0T17DRAFT_106808</name>
</gene>
<proteinExistence type="predicted"/>
<keyword evidence="1" id="KW-0472">Membrane</keyword>
<dbReference type="EMBL" id="JAULSR010000001">
    <property type="protein sequence ID" value="KAK0637335.1"/>
    <property type="molecule type" value="Genomic_DNA"/>
</dbReference>
<dbReference type="AlphaFoldDB" id="A0AA39XQN2"/>
<reference evidence="2" key="1">
    <citation type="submission" date="2023-06" db="EMBL/GenBank/DDBJ databases">
        <title>Genome-scale phylogeny and comparative genomics of the fungal order Sordariales.</title>
        <authorList>
            <consortium name="Lawrence Berkeley National Laboratory"/>
            <person name="Hensen N."/>
            <person name="Bonometti L."/>
            <person name="Westerberg I."/>
            <person name="Brannstrom I.O."/>
            <person name="Guillou S."/>
            <person name="Cros-Aarteil S."/>
            <person name="Calhoun S."/>
            <person name="Haridas S."/>
            <person name="Kuo A."/>
            <person name="Mondo S."/>
            <person name="Pangilinan J."/>
            <person name="Riley R."/>
            <person name="LaButti K."/>
            <person name="Andreopoulos B."/>
            <person name="Lipzen A."/>
            <person name="Chen C."/>
            <person name="Yanf M."/>
            <person name="Daum C."/>
            <person name="Ng V."/>
            <person name="Clum A."/>
            <person name="Steindorff A."/>
            <person name="Ohm R."/>
            <person name="Martin F."/>
            <person name="Silar P."/>
            <person name="Natvig D."/>
            <person name="Lalanne C."/>
            <person name="Gautier V."/>
            <person name="Ament-velasquez S.L."/>
            <person name="Kruys A."/>
            <person name="Hutchinson M.I."/>
            <person name="Powell A.J."/>
            <person name="Barry K."/>
            <person name="Miller A.N."/>
            <person name="Grigoriev I.V."/>
            <person name="Debuchy R."/>
            <person name="Gladieux P."/>
            <person name="Thoren M.H."/>
            <person name="Johannesson H."/>
        </authorList>
    </citation>
    <scope>NUCLEOTIDE SEQUENCE</scope>
    <source>
        <strain evidence="2">SMH3391-2</strain>
    </source>
</reference>
<sequence>MASLPLPPMVPPTPPSMASPPLPPMASPTPPPVASPILLVTRVYFPQVAFAMMWIGTLLLKVPISNTDSGDTNRWGRLIVGLSIQLCVYAQIEWVVFSSLRIYHGNWPVCPDDEGSEKQWYAMGLESTVLLQLACSCWVMLSGMVMVLVDGVVGFVLGTIVLSMLVLVVGAFVLVYFLEMGGKRRAIRG</sequence>
<feature type="transmembrane region" description="Helical" evidence="1">
    <location>
        <begin position="44"/>
        <end position="64"/>
    </location>
</feature>
<keyword evidence="1" id="KW-1133">Transmembrane helix</keyword>